<evidence type="ECO:0000256" key="2">
    <source>
        <dbReference type="ARBA" id="ARBA00022679"/>
    </source>
</evidence>
<dbReference type="HOGENOM" id="CLU_078235_1_0_11"/>
<evidence type="ECO:0000256" key="1">
    <source>
        <dbReference type="ARBA" id="ARBA00022603"/>
    </source>
</evidence>
<evidence type="ECO:0000259" key="4">
    <source>
        <dbReference type="Pfam" id="PF13649"/>
    </source>
</evidence>
<proteinExistence type="predicted"/>
<dbReference type="AlphaFoldDB" id="C7MHB5"/>
<dbReference type="GO" id="GO:0032259">
    <property type="term" value="P:methylation"/>
    <property type="evidence" value="ECO:0007669"/>
    <property type="project" value="UniProtKB-KW"/>
</dbReference>
<dbReference type="STRING" id="446465.Bfae_04540"/>
<dbReference type="GO" id="GO:0008168">
    <property type="term" value="F:methyltransferase activity"/>
    <property type="evidence" value="ECO:0007669"/>
    <property type="project" value="UniProtKB-KW"/>
</dbReference>
<dbReference type="EMBL" id="CP001643">
    <property type="protein sequence ID" value="ACU84324.1"/>
    <property type="molecule type" value="Genomic_DNA"/>
</dbReference>
<dbReference type="eggNOG" id="COG0500">
    <property type="taxonomic scope" value="Bacteria"/>
</dbReference>
<evidence type="ECO:0000313" key="6">
    <source>
        <dbReference type="Proteomes" id="UP000001919"/>
    </source>
</evidence>
<reference evidence="5 6" key="1">
    <citation type="journal article" date="2009" name="Stand. Genomic Sci.">
        <title>Complete genome sequence of Brachybacterium faecium type strain (Schefferle 6-10).</title>
        <authorList>
            <person name="Lapidus A."/>
            <person name="Pukall R."/>
            <person name="Labuttii K."/>
            <person name="Copeland A."/>
            <person name="Del Rio T.G."/>
            <person name="Nolan M."/>
            <person name="Chen F."/>
            <person name="Lucas S."/>
            <person name="Tice H."/>
            <person name="Cheng J.F."/>
            <person name="Bruce D."/>
            <person name="Goodwin L."/>
            <person name="Pitluck S."/>
            <person name="Rohde M."/>
            <person name="Goker M."/>
            <person name="Pati A."/>
            <person name="Ivanova N."/>
            <person name="Mavrommatis K."/>
            <person name="Chen A."/>
            <person name="Palaniappan K."/>
            <person name="D'haeseleer P."/>
            <person name="Chain P."/>
            <person name="Bristow J."/>
            <person name="Eisen J.A."/>
            <person name="Markowitz V."/>
            <person name="Hugenholtz P."/>
            <person name="Kyrpides N.C."/>
            <person name="Klenk H.P."/>
        </authorList>
    </citation>
    <scope>NUCLEOTIDE SEQUENCE [LARGE SCALE GENOMIC DNA]</scope>
    <source>
        <strain evidence="6">ATCC 43885 / DSM 4810 / JCM 11609 / LMG 19847 / NBRC 14762 / NCIMB 9860 / 6-10</strain>
    </source>
</reference>
<dbReference type="Proteomes" id="UP000001919">
    <property type="component" value="Chromosome"/>
</dbReference>
<dbReference type="Pfam" id="PF13649">
    <property type="entry name" value="Methyltransf_25"/>
    <property type="match status" value="1"/>
</dbReference>
<keyword evidence="3" id="KW-0949">S-adenosyl-L-methionine</keyword>
<gene>
    <name evidence="5" type="ordered locus">Bfae_04540</name>
</gene>
<dbReference type="OrthoDB" id="9800454at2"/>
<dbReference type="CDD" id="cd02440">
    <property type="entry name" value="AdoMet_MTases"/>
    <property type="match status" value="1"/>
</dbReference>
<keyword evidence="2" id="KW-0808">Transferase</keyword>
<sequence>MILPPLTVRDVDATERMDAPDCDPLRLDRTYAAFRVVNAAVAGWRATYAQQLRPRLRPDGPTALLDVGCGGGDLSRALARWAHRDGADLRVTGIDPDPRAIAWARSRPPVAGVRFRRAATGDLVEEGQRFDLVVSNHLLHHLSEEELRGVLEDSRALARRACVHSDIRRGRLAYALFSLATWPLFPRTFIREDGLTSIRRSYLPSELRGRLPSPWRVETQRPFRVLATLAAGAPPRR</sequence>
<evidence type="ECO:0000256" key="3">
    <source>
        <dbReference type="ARBA" id="ARBA00022691"/>
    </source>
</evidence>
<dbReference type="PANTHER" id="PTHR43464:SF19">
    <property type="entry name" value="UBIQUINONE BIOSYNTHESIS O-METHYLTRANSFERASE, MITOCHONDRIAL"/>
    <property type="match status" value="1"/>
</dbReference>
<keyword evidence="6" id="KW-1185">Reference proteome</keyword>
<organism evidence="5 6">
    <name type="scientific">Brachybacterium faecium (strain ATCC 43885 / DSM 4810 / JCM 11609 / LMG 19847 / NBRC 14762 / NCIMB 9860 / 6-10)</name>
    <dbReference type="NCBI Taxonomy" id="446465"/>
    <lineage>
        <taxon>Bacteria</taxon>
        <taxon>Bacillati</taxon>
        <taxon>Actinomycetota</taxon>
        <taxon>Actinomycetes</taxon>
        <taxon>Micrococcales</taxon>
        <taxon>Dermabacteraceae</taxon>
        <taxon>Brachybacterium</taxon>
    </lineage>
</organism>
<accession>C7MHB5</accession>
<feature type="domain" description="Methyltransferase" evidence="4">
    <location>
        <begin position="65"/>
        <end position="156"/>
    </location>
</feature>
<protein>
    <submittedName>
        <fullName evidence="5">2-polyprenyl-3-methyl-5-hydroxy-6-metoxy-1, 4-benzoquinol methylase</fullName>
    </submittedName>
</protein>
<dbReference type="KEGG" id="bfa:Bfae_04540"/>
<dbReference type="PANTHER" id="PTHR43464">
    <property type="entry name" value="METHYLTRANSFERASE"/>
    <property type="match status" value="1"/>
</dbReference>
<dbReference type="InterPro" id="IPR041698">
    <property type="entry name" value="Methyltransf_25"/>
</dbReference>
<dbReference type="Gene3D" id="3.40.50.150">
    <property type="entry name" value="Vaccinia Virus protein VP39"/>
    <property type="match status" value="1"/>
</dbReference>
<dbReference type="PATRIC" id="fig|446465.5.peg.449"/>
<dbReference type="SUPFAM" id="SSF53335">
    <property type="entry name" value="S-adenosyl-L-methionine-dependent methyltransferases"/>
    <property type="match status" value="1"/>
</dbReference>
<dbReference type="NCBIfam" id="NF004851">
    <property type="entry name" value="PRK06202.1"/>
    <property type="match status" value="1"/>
</dbReference>
<keyword evidence="1 5" id="KW-0489">Methyltransferase</keyword>
<name>C7MHB5_BRAFD</name>
<evidence type="ECO:0000313" key="5">
    <source>
        <dbReference type="EMBL" id="ACU84324.1"/>
    </source>
</evidence>
<dbReference type="InterPro" id="IPR029063">
    <property type="entry name" value="SAM-dependent_MTases_sf"/>
</dbReference>